<dbReference type="InParanoid" id="A2DEH3"/>
<evidence type="ECO:0000259" key="1">
    <source>
        <dbReference type="Pfam" id="PF11929"/>
    </source>
</evidence>
<reference evidence="2" key="2">
    <citation type="journal article" date="2007" name="Science">
        <title>Draft genome sequence of the sexually transmitted pathogen Trichomonas vaginalis.</title>
        <authorList>
            <person name="Carlton J.M."/>
            <person name="Hirt R.P."/>
            <person name="Silva J.C."/>
            <person name="Delcher A.L."/>
            <person name="Schatz M."/>
            <person name="Zhao Q."/>
            <person name="Wortman J.R."/>
            <person name="Bidwell S.L."/>
            <person name="Alsmark U.C.M."/>
            <person name="Besteiro S."/>
            <person name="Sicheritz-Ponten T."/>
            <person name="Noel C.J."/>
            <person name="Dacks J.B."/>
            <person name="Foster P.G."/>
            <person name="Simillion C."/>
            <person name="Van de Peer Y."/>
            <person name="Miranda-Saavedra D."/>
            <person name="Barton G.J."/>
            <person name="Westrop G.D."/>
            <person name="Mueller S."/>
            <person name="Dessi D."/>
            <person name="Fiori P.L."/>
            <person name="Ren Q."/>
            <person name="Paulsen I."/>
            <person name="Zhang H."/>
            <person name="Bastida-Corcuera F.D."/>
            <person name="Simoes-Barbosa A."/>
            <person name="Brown M.T."/>
            <person name="Hayes R.D."/>
            <person name="Mukherjee M."/>
            <person name="Okumura C.Y."/>
            <person name="Schneider R."/>
            <person name="Smith A.J."/>
            <person name="Vanacova S."/>
            <person name="Villalvazo M."/>
            <person name="Haas B.J."/>
            <person name="Pertea M."/>
            <person name="Feldblyum T.V."/>
            <person name="Utterback T.R."/>
            <person name="Shu C.L."/>
            <person name="Osoegawa K."/>
            <person name="de Jong P.J."/>
            <person name="Hrdy I."/>
            <person name="Horvathova L."/>
            <person name="Zubacova Z."/>
            <person name="Dolezal P."/>
            <person name="Malik S.B."/>
            <person name="Logsdon J.M. Jr."/>
            <person name="Henze K."/>
            <person name="Gupta A."/>
            <person name="Wang C.C."/>
            <person name="Dunne R.L."/>
            <person name="Upcroft J.A."/>
            <person name="Upcroft P."/>
            <person name="White O."/>
            <person name="Salzberg S.L."/>
            <person name="Tang P."/>
            <person name="Chiu C.-H."/>
            <person name="Lee Y.-S."/>
            <person name="Embley T.M."/>
            <person name="Coombs G.H."/>
            <person name="Mottram J.C."/>
            <person name="Tachezy J."/>
            <person name="Fraser-Liggett C.M."/>
            <person name="Johnson P.J."/>
        </authorList>
    </citation>
    <scope>NUCLEOTIDE SEQUENCE [LARGE SCALE GENOMIC DNA]</scope>
    <source>
        <strain evidence="2">G3</strain>
    </source>
</reference>
<keyword evidence="3" id="KW-1185">Reference proteome</keyword>
<dbReference type="RefSeq" id="XP_001582086.1">
    <property type="nucleotide sequence ID" value="XM_001582036.1"/>
</dbReference>
<evidence type="ECO:0000313" key="2">
    <source>
        <dbReference type="EMBL" id="EAY21100.1"/>
    </source>
</evidence>
<dbReference type="PANTHER" id="PTHR24182:SF13">
    <property type="entry name" value="LD18443P"/>
    <property type="match status" value="1"/>
</dbReference>
<dbReference type="VEuPathDB" id="TrichDB:TVAG_190590"/>
<name>A2DEH3_TRIV3</name>
<dbReference type="Pfam" id="PF11929">
    <property type="entry name" value="DUF3447"/>
    <property type="match status" value="1"/>
</dbReference>
<dbReference type="Gene3D" id="1.25.40.20">
    <property type="entry name" value="Ankyrin repeat-containing domain"/>
    <property type="match status" value="1"/>
</dbReference>
<dbReference type="PANTHER" id="PTHR24182">
    <property type="entry name" value="ANKYRIN REPEAT AND SOCS BOX CONTAINING 4"/>
    <property type="match status" value="1"/>
</dbReference>
<dbReference type="VEuPathDB" id="TrichDB:TVAGG3_0028580"/>
<evidence type="ECO:0000313" key="3">
    <source>
        <dbReference type="Proteomes" id="UP000001542"/>
    </source>
</evidence>
<sequence>MNEYKGYIDTWDAIYKLDTNEIDSTAGLYEEIKNNLIDTGYYTAIEMIYMLTVIGQTSFHYPHAYLELINRIYEEYHIVEDYLIPVMTKKLEIKINTPEYAILYDNADKLLYHLKSGKLDLSELLEKCCLRGAINCFKLLRKEFDVEISKGCLDYSFKGSNQYIIQECLKVQKPDETTMIAAISSHNINNFLHLFNEYEFYDWIYRAADFENLHAFIIYLNATNNVNECFVLSPKFHIPALCEYLIANGADINYWGPNGITALDNAIIANQTKIASVLILNKISIVETYLKKAIKK</sequence>
<dbReference type="Pfam" id="PF13637">
    <property type="entry name" value="Ank_4"/>
    <property type="match status" value="1"/>
</dbReference>
<proteinExistence type="predicted"/>
<reference evidence="2" key="1">
    <citation type="submission" date="2006-10" db="EMBL/GenBank/DDBJ databases">
        <authorList>
            <person name="Amadeo P."/>
            <person name="Zhao Q."/>
            <person name="Wortman J."/>
            <person name="Fraser-Liggett C."/>
            <person name="Carlton J."/>
        </authorList>
    </citation>
    <scope>NUCLEOTIDE SEQUENCE</scope>
    <source>
        <strain evidence="2">G3</strain>
    </source>
</reference>
<dbReference type="EMBL" id="DS113192">
    <property type="protein sequence ID" value="EAY21100.1"/>
    <property type="molecule type" value="Genomic_DNA"/>
</dbReference>
<feature type="domain" description="DUF3447" evidence="1">
    <location>
        <begin position="144"/>
        <end position="219"/>
    </location>
</feature>
<dbReference type="InterPro" id="IPR036770">
    <property type="entry name" value="Ankyrin_rpt-contain_sf"/>
</dbReference>
<gene>
    <name evidence="2" type="ORF">TVAG_282700</name>
</gene>
<dbReference type="Proteomes" id="UP000001542">
    <property type="component" value="Unassembled WGS sequence"/>
</dbReference>
<accession>A2DEH3</accession>
<organism evidence="2 3">
    <name type="scientific">Trichomonas vaginalis (strain ATCC PRA-98 / G3)</name>
    <dbReference type="NCBI Taxonomy" id="412133"/>
    <lineage>
        <taxon>Eukaryota</taxon>
        <taxon>Metamonada</taxon>
        <taxon>Parabasalia</taxon>
        <taxon>Trichomonadida</taxon>
        <taxon>Trichomonadidae</taxon>
        <taxon>Trichomonas</taxon>
    </lineage>
</organism>
<dbReference type="SUPFAM" id="SSF48403">
    <property type="entry name" value="Ankyrin repeat"/>
    <property type="match status" value="1"/>
</dbReference>
<dbReference type="KEGG" id="tva:5466648"/>
<protein>
    <recommendedName>
        <fullName evidence="1">DUF3447 domain-containing protein</fullName>
    </recommendedName>
</protein>
<dbReference type="AlphaFoldDB" id="A2DEH3"/>
<dbReference type="InterPro" id="IPR020683">
    <property type="entry name" value="DUF3447"/>
</dbReference>
<dbReference type="InterPro" id="IPR002110">
    <property type="entry name" value="Ankyrin_rpt"/>
</dbReference>